<dbReference type="PhylomeDB" id="A7TI97"/>
<dbReference type="AlphaFoldDB" id="A7TI97"/>
<evidence type="ECO:0000313" key="2">
    <source>
        <dbReference type="Proteomes" id="UP000000267"/>
    </source>
</evidence>
<dbReference type="Proteomes" id="UP000000267">
    <property type="component" value="Unassembled WGS sequence"/>
</dbReference>
<dbReference type="OMA" id="MAIMECL"/>
<gene>
    <name evidence="1" type="ORF">Kpol_1054p8</name>
</gene>
<dbReference type="OrthoDB" id="4038005at2759"/>
<evidence type="ECO:0000313" key="1">
    <source>
        <dbReference type="EMBL" id="EDO17963.1"/>
    </source>
</evidence>
<dbReference type="FunCoup" id="A7TI97">
    <property type="interactions" value="55"/>
</dbReference>
<accession>A7TI97</accession>
<keyword evidence="2" id="KW-1185">Reference proteome</keyword>
<name>A7TI97_VANPO</name>
<reference evidence="1 2" key="1">
    <citation type="journal article" date="2007" name="Proc. Natl. Acad. Sci. U.S.A.">
        <title>Independent sorting-out of thousands of duplicated gene pairs in two yeast species descended from a whole-genome duplication.</title>
        <authorList>
            <person name="Scannell D.R."/>
            <person name="Frank A.C."/>
            <person name="Conant G.C."/>
            <person name="Byrne K.P."/>
            <person name="Woolfit M."/>
            <person name="Wolfe K.H."/>
        </authorList>
    </citation>
    <scope>NUCLEOTIDE SEQUENCE [LARGE SCALE GENOMIC DNA]</scope>
    <source>
        <strain evidence="2">ATCC 22028 / DSM 70294 / BCRC 21397 / CBS 2163 / NBRC 10782 / NRRL Y-8283 / UCD 57-17</strain>
    </source>
</reference>
<protein>
    <submittedName>
        <fullName evidence="1">Uncharacterized protein</fullName>
    </submittedName>
</protein>
<organism evidence="2">
    <name type="scientific">Vanderwaltozyma polyspora (strain ATCC 22028 / DSM 70294 / BCRC 21397 / CBS 2163 / NBRC 10782 / NRRL Y-8283 / UCD 57-17)</name>
    <name type="common">Kluyveromyces polysporus</name>
    <dbReference type="NCBI Taxonomy" id="436907"/>
    <lineage>
        <taxon>Eukaryota</taxon>
        <taxon>Fungi</taxon>
        <taxon>Dikarya</taxon>
        <taxon>Ascomycota</taxon>
        <taxon>Saccharomycotina</taxon>
        <taxon>Saccharomycetes</taxon>
        <taxon>Saccharomycetales</taxon>
        <taxon>Saccharomycetaceae</taxon>
        <taxon>Vanderwaltozyma</taxon>
    </lineage>
</organism>
<dbReference type="eggNOG" id="ENOG502S4WZ">
    <property type="taxonomic scope" value="Eukaryota"/>
</dbReference>
<dbReference type="HOGENOM" id="CLU_861098_0_0_1"/>
<sequence length="396" mass="45407">MTKVPSQEKKKLDQIKIIPQSRAPLLISTGTDIDDNFGVNNISGNIDSTIMFKLPPIEFIQKSSGLKLPSNLNYCFVLYSMDKAILSNDCKDIPLQSFQFFKDCYLKKNNSEFDLQRYFQILEDPSHSWDSDVKNNRHLSSINESGLEGITILSTTAGTSHSVVAATEATMSTVIDEEPYLHLTIFPKVILFNKTTQSLHTYKLINAHLKCFTTVLDKFKVGQIVDLYVNLYKIIESYVDIIFRDLTIKWLQWIRLIREDNVCCRASIRILHSKLKKRFWDNHFIFKQSNSFSIDNFTMSLKNLSDTHINDKKFLNLIGYGIWLDSTNGILIFGNSIISQDQNINNEPSSIYSMPTFGICIDDYPVPEIINKILLFVNFAILECFKKEISSSSSYC</sequence>
<dbReference type="RefSeq" id="XP_001645821.1">
    <property type="nucleotide sequence ID" value="XM_001645771.1"/>
</dbReference>
<proteinExistence type="predicted"/>
<dbReference type="KEGG" id="vpo:Kpol_1054p8"/>
<dbReference type="GeneID" id="5546225"/>
<dbReference type="EMBL" id="DS480395">
    <property type="protein sequence ID" value="EDO17963.1"/>
    <property type="molecule type" value="Genomic_DNA"/>
</dbReference>
<dbReference type="InParanoid" id="A7TI97"/>